<dbReference type="Pfam" id="PF12783">
    <property type="entry name" value="Sec7-like_HUS"/>
    <property type="match status" value="1"/>
</dbReference>
<evidence type="ECO:0000256" key="1">
    <source>
        <dbReference type="SAM" id="MobiDB-lite"/>
    </source>
</evidence>
<name>A0AAV0T1T4_9STRA</name>
<dbReference type="SUPFAM" id="SSF48371">
    <property type="entry name" value="ARM repeat"/>
    <property type="match status" value="1"/>
</dbReference>
<dbReference type="AlphaFoldDB" id="A0AAV0T1T4"/>
<organism evidence="3 4">
    <name type="scientific">Peronospora destructor</name>
    <dbReference type="NCBI Taxonomy" id="86335"/>
    <lineage>
        <taxon>Eukaryota</taxon>
        <taxon>Sar</taxon>
        <taxon>Stramenopiles</taxon>
        <taxon>Oomycota</taxon>
        <taxon>Peronosporomycetes</taxon>
        <taxon>Peronosporales</taxon>
        <taxon>Peronosporaceae</taxon>
        <taxon>Peronospora</taxon>
    </lineage>
</organism>
<proteinExistence type="predicted"/>
<feature type="domain" description="Mon2/Sec7/BIG1-like HUS" evidence="2">
    <location>
        <begin position="87"/>
        <end position="259"/>
    </location>
</feature>
<reference evidence="3" key="1">
    <citation type="submission" date="2022-12" db="EMBL/GenBank/DDBJ databases">
        <authorList>
            <person name="Webb A."/>
        </authorList>
    </citation>
    <scope>NUCLEOTIDE SEQUENCE</scope>
    <source>
        <strain evidence="3">Pd1</strain>
    </source>
</reference>
<evidence type="ECO:0000259" key="2">
    <source>
        <dbReference type="Pfam" id="PF12783"/>
    </source>
</evidence>
<dbReference type="PANTHER" id="PTHR10663">
    <property type="entry name" value="GUANYL-NUCLEOTIDE EXCHANGE FACTOR"/>
    <property type="match status" value="1"/>
</dbReference>
<dbReference type="InterPro" id="IPR016024">
    <property type="entry name" value="ARM-type_fold"/>
</dbReference>
<protein>
    <recommendedName>
        <fullName evidence="2">Mon2/Sec7/BIG1-like HUS domain-containing protein</fullName>
    </recommendedName>
</protein>
<dbReference type="InterPro" id="IPR032691">
    <property type="entry name" value="Mon2/Sec7/BIG1-like_HUS"/>
</dbReference>
<comment type="caution">
    <text evidence="3">The sequence shown here is derived from an EMBL/GenBank/DDBJ whole genome shotgun (WGS) entry which is preliminary data.</text>
</comment>
<feature type="region of interest" description="Disordered" evidence="1">
    <location>
        <begin position="1"/>
        <end position="36"/>
    </location>
</feature>
<dbReference type="EMBL" id="CANTFM010000140">
    <property type="protein sequence ID" value="CAI5713014.1"/>
    <property type="molecule type" value="Genomic_DNA"/>
</dbReference>
<evidence type="ECO:0000313" key="3">
    <source>
        <dbReference type="EMBL" id="CAI5713014.1"/>
    </source>
</evidence>
<dbReference type="Proteomes" id="UP001162029">
    <property type="component" value="Unassembled WGS sequence"/>
</dbReference>
<accession>A0AAV0T1T4</accession>
<dbReference type="PANTHER" id="PTHR10663:SF375">
    <property type="entry name" value="LD29171P"/>
    <property type="match status" value="1"/>
</dbReference>
<evidence type="ECO:0000313" key="4">
    <source>
        <dbReference type="Proteomes" id="UP001162029"/>
    </source>
</evidence>
<feature type="compositionally biased region" description="Acidic residues" evidence="1">
    <location>
        <begin position="10"/>
        <end position="25"/>
    </location>
</feature>
<keyword evidence="4" id="KW-1185">Reference proteome</keyword>
<sequence>MKKRDQEERQEQDEINESESDEDSTDQTQREDRTAACYPSVAAALQLPRTLDHQEKLASSTATTIKDRETATLSPPVSAAAFPSVLHKDAFLLFRSLCRISMRSVADDSSAASDVNGSVAENAESGAEDPFAFQSKILSLELVKEIVENAGPSLRCNERFVRAIRQYLCQSLLQNCTSNYTQIVSLSLQVFLVLLRNYKRYLKTELDIFVTSIFLRLLQSENASFEHKLLVLEALHTICEDSQTLSEIFINYDCKWNTNDLFKQIVHALTKAAKGDRAQDAAAHQYAASLSTSARMKMQQQDAALALKGLDP</sequence>
<gene>
    <name evidence="3" type="ORF">PDE001_LOCUS892</name>
</gene>